<dbReference type="RefSeq" id="WP_252579510.1">
    <property type="nucleotide sequence ID" value="NZ_CP071527.1"/>
</dbReference>
<organism evidence="1 2">
    <name type="scientific">Legionella lytica</name>
    <dbReference type="NCBI Taxonomy" id="96232"/>
    <lineage>
        <taxon>Bacteria</taxon>
        <taxon>Pseudomonadati</taxon>
        <taxon>Pseudomonadota</taxon>
        <taxon>Gammaproteobacteria</taxon>
        <taxon>Legionellales</taxon>
        <taxon>Legionellaceae</taxon>
        <taxon>Legionella</taxon>
    </lineage>
</organism>
<keyword evidence="2" id="KW-1185">Reference proteome</keyword>
<dbReference type="EMBL" id="CP071527">
    <property type="protein sequence ID" value="USQ13208.1"/>
    <property type="molecule type" value="Genomic_DNA"/>
</dbReference>
<reference evidence="1" key="1">
    <citation type="submission" date="2021-03" db="EMBL/GenBank/DDBJ databases">
        <title>Legionella lytica PCM 2298.</title>
        <authorList>
            <person name="Koper P."/>
        </authorList>
    </citation>
    <scope>NUCLEOTIDE SEQUENCE</scope>
    <source>
        <strain evidence="1">PCM 2298</strain>
    </source>
</reference>
<evidence type="ECO:0000313" key="1">
    <source>
        <dbReference type="EMBL" id="USQ13208.1"/>
    </source>
</evidence>
<protein>
    <recommendedName>
        <fullName evidence="3">Dot/Icm T4SS effector</fullName>
    </recommendedName>
</protein>
<evidence type="ECO:0008006" key="3">
    <source>
        <dbReference type="Google" id="ProtNLM"/>
    </source>
</evidence>
<proteinExistence type="predicted"/>
<gene>
    <name evidence="1" type="ORF">J2N86_10985</name>
</gene>
<accession>A0ABY4Y766</accession>
<dbReference type="Proteomes" id="UP001057474">
    <property type="component" value="Chromosome"/>
</dbReference>
<evidence type="ECO:0000313" key="2">
    <source>
        <dbReference type="Proteomes" id="UP001057474"/>
    </source>
</evidence>
<sequence length="461" mass="52752">MKEKLSKTELEEMFQEGRFVARAFQTSVLLKGKPKYDQVEDELKYLNVKKNNEGEHQNVERHGQRGRSATLLVPGVDMTLFDSVGFLYDADQSTIKAYMFRDSQTMSQINHNDYYNVNMDKHKFEPIISRTEFMNKYRDYREKLANPELQDDTKDYEMEKSFEAYNEVLGNFFPESLVGLVGKDSSLETKRNLLFLKNLLSERGQDLPMVLMDKGQIKVYNPSLHEIAEIINNSKKEIEKDAAKFQLGTREELLKEFAKNLGFTLDDIPFDTPVTAKHLKVNNQYEFKANEIIAYLSEVTKLPKGGAFSYGIEGRLLEVVNQKLKNEGQEPVKDLKGVILNKKDVESLVTLLNAEMKNSKGHKDMSSQDIKECSAAIVSNINARRSDGEALANVDGLTSSKSSKIGRMISEFFTKVASFFKENVVSEKVENCKNIKEQLTEIKQQEPIMSHEEQNEQSLRP</sequence>
<name>A0ABY4Y766_9GAMM</name>